<dbReference type="AlphaFoldDB" id="A0ABD5T1S6"/>
<dbReference type="Proteomes" id="UP001596274">
    <property type="component" value="Unassembled WGS sequence"/>
</dbReference>
<comment type="caution">
    <text evidence="1">The sequence shown here is derived from an EMBL/GenBank/DDBJ whole genome shotgun (WGS) entry which is preliminary data.</text>
</comment>
<dbReference type="EMBL" id="JBHSWT010000013">
    <property type="protein sequence ID" value="MFC6770136.1"/>
    <property type="molecule type" value="Genomic_DNA"/>
</dbReference>
<organism evidence="1 2">
    <name type="scientific">Halorubrum pallidum</name>
    <dbReference type="NCBI Taxonomy" id="1526114"/>
    <lineage>
        <taxon>Archaea</taxon>
        <taxon>Methanobacteriati</taxon>
        <taxon>Methanobacteriota</taxon>
        <taxon>Stenosarchaea group</taxon>
        <taxon>Halobacteria</taxon>
        <taxon>Halobacteriales</taxon>
        <taxon>Haloferacaceae</taxon>
        <taxon>Halorubrum</taxon>
    </lineage>
</organism>
<proteinExistence type="predicted"/>
<accession>A0ABD5T1S6</accession>
<keyword evidence="2" id="KW-1185">Reference proteome</keyword>
<evidence type="ECO:0000313" key="2">
    <source>
        <dbReference type="Proteomes" id="UP001596274"/>
    </source>
</evidence>
<gene>
    <name evidence="1" type="ORF">ACFQDD_01115</name>
</gene>
<evidence type="ECO:0000313" key="1">
    <source>
        <dbReference type="EMBL" id="MFC6770136.1"/>
    </source>
</evidence>
<sequence length="228" mass="26094">MKLKQSTLNEIAGKFVDAGVTERHVERERSLYTDVYGIDPESPEEDVQMLFDIAIQNRAWSLSPSEYRALSEDFDPGEFLSCNSRKEAFNNIREIDDLGPKIANELLRKAVHVLQINEGWEKDLHVPLDTHVIKALVKTKAIDLEGEGWEDDLNKNPQRVVNMDPDANPRKLVGYTELQDGFAEAASQYDLPRITFDELWVEHSRLISNPLLQSESTLSELIPPRFEF</sequence>
<reference evidence="1 2" key="1">
    <citation type="journal article" date="2019" name="Int. J. Syst. Evol. Microbiol.">
        <title>The Global Catalogue of Microorganisms (GCM) 10K type strain sequencing project: providing services to taxonomists for standard genome sequencing and annotation.</title>
        <authorList>
            <consortium name="The Broad Institute Genomics Platform"/>
            <consortium name="The Broad Institute Genome Sequencing Center for Infectious Disease"/>
            <person name="Wu L."/>
            <person name="Ma J."/>
        </authorList>
    </citation>
    <scope>NUCLEOTIDE SEQUENCE [LARGE SCALE GENOMIC DNA]</scope>
    <source>
        <strain evidence="1 2">PJ61</strain>
    </source>
</reference>
<protein>
    <submittedName>
        <fullName evidence="1">Uncharacterized protein</fullName>
    </submittedName>
</protein>
<name>A0ABD5T1S6_9EURY</name>